<protein>
    <recommendedName>
        <fullName evidence="3">Cupin domain-containing protein</fullName>
    </recommendedName>
</protein>
<organism evidence="1 2">
    <name type="scientific">Saccharothrix mutabilis subsp. mutabilis</name>
    <dbReference type="NCBI Taxonomy" id="66855"/>
    <lineage>
        <taxon>Bacteria</taxon>
        <taxon>Bacillati</taxon>
        <taxon>Actinomycetota</taxon>
        <taxon>Actinomycetes</taxon>
        <taxon>Pseudonocardiales</taxon>
        <taxon>Pseudonocardiaceae</taxon>
        <taxon>Saccharothrix</taxon>
    </lineage>
</organism>
<dbReference type="InterPro" id="IPR014710">
    <property type="entry name" value="RmlC-like_jellyroll"/>
</dbReference>
<evidence type="ECO:0000313" key="1">
    <source>
        <dbReference type="EMBL" id="GAA0219462.1"/>
    </source>
</evidence>
<reference evidence="1 2" key="1">
    <citation type="journal article" date="2019" name="Int. J. Syst. Evol. Microbiol.">
        <title>The Global Catalogue of Microorganisms (GCM) 10K type strain sequencing project: providing services to taxonomists for standard genome sequencing and annotation.</title>
        <authorList>
            <consortium name="The Broad Institute Genomics Platform"/>
            <consortium name="The Broad Institute Genome Sequencing Center for Infectious Disease"/>
            <person name="Wu L."/>
            <person name="Ma J."/>
        </authorList>
    </citation>
    <scope>NUCLEOTIDE SEQUENCE [LARGE SCALE GENOMIC DNA]</scope>
    <source>
        <strain evidence="1 2">JCM 3380</strain>
    </source>
</reference>
<keyword evidence="2" id="KW-1185">Reference proteome</keyword>
<dbReference type="RefSeq" id="WP_343933098.1">
    <property type="nucleotide sequence ID" value="NZ_BAAABU010000003.1"/>
</dbReference>
<dbReference type="SUPFAM" id="SSF51182">
    <property type="entry name" value="RmlC-like cupins"/>
    <property type="match status" value="1"/>
</dbReference>
<sequence length="135" mass="13440">MIVTPPAAPSRTFGGGGSVTWRCLVRRGMLHSETESVDVVRLPAGGVFAPPGTEGIESAWLLLDGSATLTPHPTPPAANPVTAAGPAAVAAGDVVLVPAGGARLTAGPEGVEFLWVAVLPAAVSRALPPRSPVAP</sequence>
<accession>A0ABN0TE82</accession>
<dbReference type="Gene3D" id="2.60.120.10">
    <property type="entry name" value="Jelly Rolls"/>
    <property type="match status" value="1"/>
</dbReference>
<gene>
    <name evidence="1" type="ORF">GCM10010492_16820</name>
</gene>
<comment type="caution">
    <text evidence="1">The sequence shown here is derived from an EMBL/GenBank/DDBJ whole genome shotgun (WGS) entry which is preliminary data.</text>
</comment>
<dbReference type="EMBL" id="BAAABU010000003">
    <property type="protein sequence ID" value="GAA0219462.1"/>
    <property type="molecule type" value="Genomic_DNA"/>
</dbReference>
<evidence type="ECO:0008006" key="3">
    <source>
        <dbReference type="Google" id="ProtNLM"/>
    </source>
</evidence>
<dbReference type="InterPro" id="IPR011051">
    <property type="entry name" value="RmlC_Cupin_sf"/>
</dbReference>
<evidence type="ECO:0000313" key="2">
    <source>
        <dbReference type="Proteomes" id="UP001500416"/>
    </source>
</evidence>
<proteinExistence type="predicted"/>
<name>A0ABN0TE82_9PSEU</name>
<dbReference type="Proteomes" id="UP001500416">
    <property type="component" value="Unassembled WGS sequence"/>
</dbReference>